<accession>A0A395H717</accession>
<organism evidence="6 7">
    <name type="scientific">Aspergillus ibericus CBS 121593</name>
    <dbReference type="NCBI Taxonomy" id="1448316"/>
    <lineage>
        <taxon>Eukaryota</taxon>
        <taxon>Fungi</taxon>
        <taxon>Dikarya</taxon>
        <taxon>Ascomycota</taxon>
        <taxon>Pezizomycotina</taxon>
        <taxon>Eurotiomycetes</taxon>
        <taxon>Eurotiomycetidae</taxon>
        <taxon>Eurotiales</taxon>
        <taxon>Aspergillaceae</taxon>
        <taxon>Aspergillus</taxon>
        <taxon>Aspergillus subgen. Circumdati</taxon>
    </lineage>
</organism>
<evidence type="ECO:0000259" key="2">
    <source>
        <dbReference type="Pfam" id="PF01968"/>
    </source>
</evidence>
<dbReference type="PANTHER" id="PTHR11365">
    <property type="entry name" value="5-OXOPROLINASE RELATED"/>
    <property type="match status" value="1"/>
</dbReference>
<dbReference type="PANTHER" id="PTHR11365:SF26">
    <property type="entry name" value="5-OXOPROLINASE"/>
    <property type="match status" value="1"/>
</dbReference>
<evidence type="ECO:0000313" key="6">
    <source>
        <dbReference type="EMBL" id="RAL02668.1"/>
    </source>
</evidence>
<dbReference type="OrthoDB" id="3643at2759"/>
<dbReference type="GO" id="GO:0017168">
    <property type="term" value="F:5-oxoprolinase (ATP-hydrolyzing) activity"/>
    <property type="evidence" value="ECO:0007669"/>
    <property type="project" value="TreeGrafter"/>
</dbReference>
<dbReference type="InterPro" id="IPR008040">
    <property type="entry name" value="Hydant_A_N"/>
</dbReference>
<sequence>MPSALQRRLRISIDRGGTFTDCVCQVAGQEDIVVKILSVDPRHYPDAPTEAVRRVLEQHTGRVIPRGTTLDLSDVGELDAILALNSQTHADPAEWIRMGTTVATNALLERKGERTALLVTAGFKDALQIGNQARPHMFDLAIRRPQPLYDEVMEVSERVVPERCRDSAVLRNKTLAYPQAIVSSGESGETVLVLRPLDEAATQAGLQQLRARGFRSIAVCLMHACAFPAHELRIEAMARALGFEHISLSHRVSSRPKFVPRGNSAVMDAYLTPTIRQYLAQIQANFPTGPASTRLEFMQSDGGLVPADRLSGLHAILSGPAGGVVGYARTLYDPEAAAPVPLIGFDMGGTSTDVSRYDGRWDYVFETTTAGVPVHAPQLNVNTIAAGGGSILTWTGSLMAVGPESASSHPGPACYRKGGPLTVTDANLALGRLLPEHFPAVFGPEENQPLDREIVLAKFQALTDLINRDTGKALTWAEVADGFLQVANSAMCGPIRSLTEGRGHDAAKHHLASFGGAGGQHACEIAEALGIQRVLIHRYSSILSAYGIGLAEVVHTEERPCGKSLDETSAGGIMADLAALARTAESHSSMHGFARVDTQPALFMRYDGSETVMMIDAVVGGDAKQAFIHAHHKQFGFTPTGQTVFVDQIRVRAVGTNDFGPREPPIVTAQKEAANAAACPQPPTSPAPDGIRQVYFRRLGWVQTPVYLLGSLPVGSKIPGPALVVDRTQTIVVTPQSSATVTSQVLILDVVGEPKMVSATELDPIQLSVFRHRFYGIAEQMGRVLQKVSVSANIKERLDFSCAIFAPDGALVANAPHVPAMIGSMGFAVTSQIQHWKGKLRDGDCLLSNSPAFGGVHLPDLTVITPVFDAQGKEIIFWTASRGHHADVGGILPGSMPPSSKRLWEEGAVFDSFLLVRDGKFAGDELKRLLCDEPAKFPGCSGSRCFQDNVTDIKAQVASNNCGIRLVRQLIEEYTMDVVQMYMKAIQDSAELATRNLFKKVAKEFGSGRPMAVDYMDDGTPIQLEVIINPEDGSAVFDFTGTGPEVYGNWNAPIAICHSAVIFALRCMVSSDIPLNQGCMKPITLVIPDQSLLRPSVEVAVCAGNVLTSQRIVDVIFKAFRVCAACQGCMNNFTFGIEGEGGFGYYETIAGGSGAGPGWNGTHGVHTNMTNTRITDAESLERRYPVILRRFAFRPHSGGQGIWHGGDGIIRHVEFRLPMSASILSERRSLAPYGLEGGSDGQRGRNTWGQYTSGGVCSLGGKGSALVEPGDWIVIETPGGGGYGVPTAMHAVEDLSQTRSSAFAHVAVANGSVAETRALAEQV</sequence>
<protein>
    <submittedName>
        <fullName evidence="6">Putative 5-oxoprolinase</fullName>
    </submittedName>
</protein>
<dbReference type="InterPro" id="IPR002821">
    <property type="entry name" value="Hydantoinase_A"/>
</dbReference>
<dbReference type="GO" id="GO:0005829">
    <property type="term" value="C:cytosol"/>
    <property type="evidence" value="ECO:0007669"/>
    <property type="project" value="TreeGrafter"/>
</dbReference>
<feature type="domain" description="Acetophenone carboxylase-like C-terminal" evidence="5">
    <location>
        <begin position="681"/>
        <end position="741"/>
    </location>
</feature>
<dbReference type="Pfam" id="PF01968">
    <property type="entry name" value="Hydantoinase_A"/>
    <property type="match status" value="1"/>
</dbReference>
<comment type="similarity">
    <text evidence="1">Belongs to the oxoprolinase family.</text>
</comment>
<dbReference type="Proteomes" id="UP000249402">
    <property type="component" value="Unassembled WGS sequence"/>
</dbReference>
<dbReference type="InterPro" id="IPR003692">
    <property type="entry name" value="Hydantoinase_B"/>
</dbReference>
<dbReference type="Pfam" id="PF05378">
    <property type="entry name" value="Hydant_A_N"/>
    <property type="match status" value="1"/>
</dbReference>
<evidence type="ECO:0000256" key="1">
    <source>
        <dbReference type="ARBA" id="ARBA00010403"/>
    </source>
</evidence>
<dbReference type="Pfam" id="PF19278">
    <property type="entry name" value="Hydant_A_C"/>
    <property type="match status" value="1"/>
</dbReference>
<evidence type="ECO:0000313" key="7">
    <source>
        <dbReference type="Proteomes" id="UP000249402"/>
    </source>
</evidence>
<keyword evidence="7" id="KW-1185">Reference proteome</keyword>
<feature type="domain" description="Hydantoinase A/oxoprolinase" evidence="2">
    <location>
        <begin position="261"/>
        <end position="556"/>
    </location>
</feature>
<evidence type="ECO:0000259" key="3">
    <source>
        <dbReference type="Pfam" id="PF02538"/>
    </source>
</evidence>
<dbReference type="GeneID" id="37225696"/>
<evidence type="ECO:0000259" key="5">
    <source>
        <dbReference type="Pfam" id="PF19278"/>
    </source>
</evidence>
<evidence type="ECO:0000259" key="4">
    <source>
        <dbReference type="Pfam" id="PF05378"/>
    </source>
</evidence>
<dbReference type="EMBL" id="KZ824430">
    <property type="protein sequence ID" value="RAL02668.1"/>
    <property type="molecule type" value="Genomic_DNA"/>
</dbReference>
<feature type="domain" description="Hydantoinase B/oxoprolinase" evidence="3">
    <location>
        <begin position="763"/>
        <end position="1286"/>
    </location>
</feature>
<dbReference type="VEuPathDB" id="FungiDB:BO80DRAFT_433468"/>
<feature type="domain" description="Hydantoinase/oxoprolinase N-terminal" evidence="4">
    <location>
        <begin position="10"/>
        <end position="240"/>
    </location>
</feature>
<dbReference type="InterPro" id="IPR045079">
    <property type="entry name" value="Oxoprolinase-like"/>
</dbReference>
<dbReference type="InterPro" id="IPR049517">
    <property type="entry name" value="ACX-like_C"/>
</dbReference>
<dbReference type="RefSeq" id="XP_025576995.1">
    <property type="nucleotide sequence ID" value="XM_025720831.1"/>
</dbReference>
<gene>
    <name evidence="6" type="ORF">BO80DRAFT_433468</name>
</gene>
<proteinExistence type="inferred from homology"/>
<dbReference type="GO" id="GO:0006749">
    <property type="term" value="P:glutathione metabolic process"/>
    <property type="evidence" value="ECO:0007669"/>
    <property type="project" value="TreeGrafter"/>
</dbReference>
<reference evidence="6 7" key="1">
    <citation type="submission" date="2018-02" db="EMBL/GenBank/DDBJ databases">
        <title>The genomes of Aspergillus section Nigri reveals drivers in fungal speciation.</title>
        <authorList>
            <consortium name="DOE Joint Genome Institute"/>
            <person name="Vesth T.C."/>
            <person name="Nybo J."/>
            <person name="Theobald S."/>
            <person name="Brandl J."/>
            <person name="Frisvad J.C."/>
            <person name="Nielsen K.F."/>
            <person name="Lyhne E.K."/>
            <person name="Kogle M.E."/>
            <person name="Kuo A."/>
            <person name="Riley R."/>
            <person name="Clum A."/>
            <person name="Nolan M."/>
            <person name="Lipzen A."/>
            <person name="Salamov A."/>
            <person name="Henrissat B."/>
            <person name="Wiebenga A."/>
            <person name="De vries R.P."/>
            <person name="Grigoriev I.V."/>
            <person name="Mortensen U.H."/>
            <person name="Andersen M.R."/>
            <person name="Baker S.E."/>
        </authorList>
    </citation>
    <scope>NUCLEOTIDE SEQUENCE [LARGE SCALE GENOMIC DNA]</scope>
    <source>
        <strain evidence="6 7">CBS 121593</strain>
    </source>
</reference>
<dbReference type="Pfam" id="PF02538">
    <property type="entry name" value="Hydantoinase_B"/>
    <property type="match status" value="1"/>
</dbReference>
<name>A0A395H717_9EURO</name>
<dbReference type="STRING" id="1448316.A0A395H717"/>